<comment type="caution">
    <text evidence="2">The sequence shown here is derived from an EMBL/GenBank/DDBJ whole genome shotgun (WGS) entry which is preliminary data.</text>
</comment>
<dbReference type="AlphaFoldDB" id="A0A426Y4C8"/>
<dbReference type="Proteomes" id="UP000287651">
    <property type="component" value="Unassembled WGS sequence"/>
</dbReference>
<evidence type="ECO:0000256" key="1">
    <source>
        <dbReference type="SAM" id="MobiDB-lite"/>
    </source>
</evidence>
<feature type="non-terminal residue" evidence="2">
    <location>
        <position position="60"/>
    </location>
</feature>
<evidence type="ECO:0000313" key="3">
    <source>
        <dbReference type="Proteomes" id="UP000287651"/>
    </source>
</evidence>
<dbReference type="EMBL" id="AMZH03015123">
    <property type="protein sequence ID" value="RRT46544.1"/>
    <property type="molecule type" value="Genomic_DNA"/>
</dbReference>
<gene>
    <name evidence="2" type="ORF">B296_00032330</name>
</gene>
<name>A0A426Y4C8_ENSVE</name>
<accession>A0A426Y4C8</accession>
<protein>
    <submittedName>
        <fullName evidence="2">Uncharacterized protein</fullName>
    </submittedName>
</protein>
<evidence type="ECO:0000313" key="2">
    <source>
        <dbReference type="EMBL" id="RRT46544.1"/>
    </source>
</evidence>
<feature type="region of interest" description="Disordered" evidence="1">
    <location>
        <begin position="19"/>
        <end position="60"/>
    </location>
</feature>
<organism evidence="2 3">
    <name type="scientific">Ensete ventricosum</name>
    <name type="common">Abyssinian banana</name>
    <name type="synonym">Musa ensete</name>
    <dbReference type="NCBI Taxonomy" id="4639"/>
    <lineage>
        <taxon>Eukaryota</taxon>
        <taxon>Viridiplantae</taxon>
        <taxon>Streptophyta</taxon>
        <taxon>Embryophyta</taxon>
        <taxon>Tracheophyta</taxon>
        <taxon>Spermatophyta</taxon>
        <taxon>Magnoliopsida</taxon>
        <taxon>Liliopsida</taxon>
        <taxon>Zingiberales</taxon>
        <taxon>Musaceae</taxon>
        <taxon>Ensete</taxon>
    </lineage>
</organism>
<proteinExistence type="predicted"/>
<sequence>MAKPLVGVVGHSLATCKGQSTVAKAPCRGSHPQGRSPIARRPQERRATTRRPLAMRSIGA</sequence>
<reference evidence="2 3" key="1">
    <citation type="journal article" date="2014" name="Agronomy (Basel)">
        <title>A Draft Genome Sequence for Ensete ventricosum, the Drought-Tolerant Tree Against Hunger.</title>
        <authorList>
            <person name="Harrison J."/>
            <person name="Moore K.A."/>
            <person name="Paszkiewicz K."/>
            <person name="Jones T."/>
            <person name="Grant M."/>
            <person name="Ambacheew D."/>
            <person name="Muzemil S."/>
            <person name="Studholme D.J."/>
        </authorList>
    </citation>
    <scope>NUCLEOTIDE SEQUENCE [LARGE SCALE GENOMIC DNA]</scope>
</reference>